<gene>
    <name evidence="3" type="ORF">EO081_13150</name>
</gene>
<accession>A0A4Q2IU39</accession>
<organism evidence="3 4">
    <name type="scientific">Sphingomonas desiccabilis</name>
    <dbReference type="NCBI Taxonomy" id="429134"/>
    <lineage>
        <taxon>Bacteria</taxon>
        <taxon>Pseudomonadati</taxon>
        <taxon>Pseudomonadota</taxon>
        <taxon>Alphaproteobacteria</taxon>
        <taxon>Sphingomonadales</taxon>
        <taxon>Sphingomonadaceae</taxon>
        <taxon>Sphingomonas</taxon>
    </lineage>
</organism>
<dbReference type="Gene3D" id="3.30.1950.10">
    <property type="entry name" value="wza like domain"/>
    <property type="match status" value="1"/>
</dbReference>
<comment type="caution">
    <text evidence="3">The sequence shown here is derived from an EMBL/GenBank/DDBJ whole genome shotgun (WGS) entry which is preliminary data.</text>
</comment>
<reference evidence="3 4" key="1">
    <citation type="submission" date="2019-01" db="EMBL/GenBank/DDBJ databases">
        <title>Sphingomonas mucosissima sp. nov. and Sphingomonas desiccabilis sp. nov., from biological soil crusts in the Colorado Plateau, USA.</title>
        <authorList>
            <person name="Zhu D."/>
        </authorList>
    </citation>
    <scope>NUCLEOTIDE SEQUENCE [LARGE SCALE GENOMIC DNA]</scope>
    <source>
        <strain evidence="3 4">CP1D</strain>
    </source>
</reference>
<dbReference type="Proteomes" id="UP000292347">
    <property type="component" value="Unassembled WGS sequence"/>
</dbReference>
<dbReference type="PANTHER" id="PTHR33619:SF3">
    <property type="entry name" value="POLYSACCHARIDE EXPORT PROTEIN GFCE-RELATED"/>
    <property type="match status" value="1"/>
</dbReference>
<feature type="domain" description="Polysaccharide export protein N-terminal" evidence="2">
    <location>
        <begin position="45"/>
        <end position="119"/>
    </location>
</feature>
<dbReference type="Pfam" id="PF02563">
    <property type="entry name" value="Poly_export"/>
    <property type="match status" value="1"/>
</dbReference>
<evidence type="ECO:0000259" key="2">
    <source>
        <dbReference type="Pfam" id="PF02563"/>
    </source>
</evidence>
<evidence type="ECO:0000313" key="3">
    <source>
        <dbReference type="EMBL" id="RXZ32115.1"/>
    </source>
</evidence>
<protein>
    <submittedName>
        <fullName evidence="3">Polysaccharide export protein</fullName>
    </submittedName>
</protein>
<dbReference type="PANTHER" id="PTHR33619">
    <property type="entry name" value="POLYSACCHARIDE EXPORT PROTEIN GFCE-RELATED"/>
    <property type="match status" value="1"/>
</dbReference>
<proteinExistence type="predicted"/>
<dbReference type="InterPro" id="IPR003715">
    <property type="entry name" value="Poly_export_N"/>
</dbReference>
<keyword evidence="4" id="KW-1185">Reference proteome</keyword>
<dbReference type="OrthoDB" id="8410640at2"/>
<evidence type="ECO:0000256" key="1">
    <source>
        <dbReference type="ARBA" id="ARBA00022729"/>
    </source>
</evidence>
<dbReference type="EMBL" id="SDPT01000002">
    <property type="protein sequence ID" value="RXZ32115.1"/>
    <property type="molecule type" value="Genomic_DNA"/>
</dbReference>
<keyword evidence="1" id="KW-0732">Signal</keyword>
<name>A0A4Q2IU39_9SPHN</name>
<sequence length="228" mass="23936">MMRVGPVVLLAMGLLSACQSPRAGLPHGPDAYAVIPPPAAGTTRGAYRIGPLDVLAIAVFQEPELSQRDVQVDASGNLLMPLVGTVQARGKTAHQLSREIAAQLGARYLVDPQVTVSVTASVSQQVTVEGNVTMPGVYDITGAPTLLEALARARSPTRVARLQEVVVFRTINGRRAGAVFDVAAIRNGRAPDPELLGGDVVVVGFDAVKGAFRDFLTTAPLVSAFRTF</sequence>
<dbReference type="AlphaFoldDB" id="A0A4Q2IU39"/>
<evidence type="ECO:0000313" key="4">
    <source>
        <dbReference type="Proteomes" id="UP000292347"/>
    </source>
</evidence>
<dbReference type="PROSITE" id="PS51257">
    <property type="entry name" value="PROKAR_LIPOPROTEIN"/>
    <property type="match status" value="1"/>
</dbReference>
<dbReference type="GO" id="GO:0015159">
    <property type="term" value="F:polysaccharide transmembrane transporter activity"/>
    <property type="evidence" value="ECO:0007669"/>
    <property type="project" value="InterPro"/>
</dbReference>
<dbReference type="RefSeq" id="WP_129342328.1">
    <property type="nucleotide sequence ID" value="NZ_JACIDD010000002.1"/>
</dbReference>
<dbReference type="InterPro" id="IPR049712">
    <property type="entry name" value="Poly_export"/>
</dbReference>